<dbReference type="FunFam" id="2.10.25.10:FF:000038">
    <property type="entry name" value="Fibrillin 2"/>
    <property type="match status" value="2"/>
</dbReference>
<dbReference type="InterPro" id="IPR001881">
    <property type="entry name" value="EGF-like_Ca-bd_dom"/>
</dbReference>
<gene>
    <name evidence="11" type="ORF">GUITHDRAFT_104122</name>
</gene>
<keyword evidence="3 7" id="KW-0245">EGF-like domain</keyword>
<dbReference type="GO" id="GO:0005576">
    <property type="term" value="C:extracellular region"/>
    <property type="evidence" value="ECO:0007669"/>
    <property type="project" value="UniProtKB-SubCell"/>
</dbReference>
<keyword evidence="6" id="KW-1015">Disulfide bond</keyword>
<evidence type="ECO:0000259" key="10">
    <source>
        <dbReference type="PROSITE" id="PS50041"/>
    </source>
</evidence>
<dbReference type="Proteomes" id="UP000011087">
    <property type="component" value="Unassembled WGS sequence"/>
</dbReference>
<evidence type="ECO:0000256" key="8">
    <source>
        <dbReference type="SAM" id="SignalP"/>
    </source>
</evidence>
<dbReference type="Gene3D" id="2.10.25.10">
    <property type="entry name" value="Laminin"/>
    <property type="match status" value="2"/>
</dbReference>
<feature type="signal peptide" evidence="8">
    <location>
        <begin position="1"/>
        <end position="33"/>
    </location>
</feature>
<dbReference type="eggNOG" id="KOG1217">
    <property type="taxonomic scope" value="Eukaryota"/>
</dbReference>
<dbReference type="KEGG" id="gtt:GUITHDRAFT_104122"/>
<evidence type="ECO:0000256" key="5">
    <source>
        <dbReference type="ARBA" id="ARBA00022737"/>
    </source>
</evidence>
<dbReference type="Pfam" id="PF19030">
    <property type="entry name" value="TSP1_ADAMTS"/>
    <property type="match status" value="3"/>
</dbReference>
<protein>
    <recommendedName>
        <fullName evidence="14">EGF-like domain-containing protein</fullName>
    </recommendedName>
</protein>
<reference evidence="12" key="3">
    <citation type="submission" date="2016-03" db="UniProtKB">
        <authorList>
            <consortium name="EnsemblProtists"/>
        </authorList>
    </citation>
    <scope>IDENTIFICATION</scope>
</reference>
<dbReference type="InterPro" id="IPR018097">
    <property type="entry name" value="EGF_Ca-bd_CS"/>
</dbReference>
<feature type="domain" description="EGF-like" evidence="9">
    <location>
        <begin position="398"/>
        <end position="438"/>
    </location>
</feature>
<dbReference type="Pfam" id="PF07645">
    <property type="entry name" value="EGF_CA"/>
    <property type="match status" value="1"/>
</dbReference>
<dbReference type="PROSITE" id="PS01186">
    <property type="entry name" value="EGF_2"/>
    <property type="match status" value="1"/>
</dbReference>
<dbReference type="Gene3D" id="2.20.100.10">
    <property type="entry name" value="Thrombospondin type-1 (TSP1) repeat"/>
    <property type="match status" value="2"/>
</dbReference>
<evidence type="ECO:0000256" key="3">
    <source>
        <dbReference type="ARBA" id="ARBA00022536"/>
    </source>
</evidence>
<evidence type="ECO:0000256" key="1">
    <source>
        <dbReference type="ARBA" id="ARBA00004613"/>
    </source>
</evidence>
<dbReference type="InterPro" id="IPR016187">
    <property type="entry name" value="CTDL_fold"/>
</dbReference>
<dbReference type="eggNOG" id="KOG3538">
    <property type="taxonomic scope" value="Eukaryota"/>
</dbReference>
<evidence type="ECO:0000259" key="9">
    <source>
        <dbReference type="PROSITE" id="PS50026"/>
    </source>
</evidence>
<evidence type="ECO:0000256" key="6">
    <source>
        <dbReference type="ARBA" id="ARBA00023157"/>
    </source>
</evidence>
<feature type="domain" description="C-type lectin" evidence="10">
    <location>
        <begin position="1518"/>
        <end position="1620"/>
    </location>
</feature>
<evidence type="ECO:0000256" key="7">
    <source>
        <dbReference type="PROSITE-ProRule" id="PRU00076"/>
    </source>
</evidence>
<dbReference type="InterPro" id="IPR009030">
    <property type="entry name" value="Growth_fac_rcpt_cys_sf"/>
</dbReference>
<dbReference type="PANTHER" id="PTHR13723">
    <property type="entry name" value="ADAMTS A DISINTEGRIN AND METALLOPROTEASE WITH THROMBOSPONDIN MOTIFS PROTEASE"/>
    <property type="match status" value="1"/>
</dbReference>
<feature type="chain" id="PRO_5008771600" description="EGF-like domain-containing protein" evidence="8">
    <location>
        <begin position="34"/>
        <end position="1659"/>
    </location>
</feature>
<dbReference type="InterPro" id="IPR000884">
    <property type="entry name" value="TSP1_rpt"/>
</dbReference>
<name>L1JPF1_GUITC</name>
<comment type="caution">
    <text evidence="7">Lacks conserved residue(s) required for the propagation of feature annotation.</text>
</comment>
<dbReference type="EnsemblProtists" id="EKX50312">
    <property type="protein sequence ID" value="EKX50312"/>
    <property type="gene ID" value="GUITHDRAFT_104122"/>
</dbReference>
<dbReference type="InterPro" id="IPR000152">
    <property type="entry name" value="EGF-type_Asp/Asn_hydroxyl_site"/>
</dbReference>
<dbReference type="CDD" id="cd00037">
    <property type="entry name" value="CLECT"/>
    <property type="match status" value="1"/>
</dbReference>
<dbReference type="PROSITE" id="PS00010">
    <property type="entry name" value="ASX_HYDROXYL"/>
    <property type="match status" value="2"/>
</dbReference>
<dbReference type="GO" id="GO:0005509">
    <property type="term" value="F:calcium ion binding"/>
    <property type="evidence" value="ECO:0007669"/>
    <property type="project" value="InterPro"/>
</dbReference>
<dbReference type="InterPro" id="IPR024731">
    <property type="entry name" value="NELL2-like_EGF"/>
</dbReference>
<reference evidence="13" key="2">
    <citation type="submission" date="2012-11" db="EMBL/GenBank/DDBJ databases">
        <authorList>
            <person name="Kuo A."/>
            <person name="Curtis B.A."/>
            <person name="Tanifuji G."/>
            <person name="Burki F."/>
            <person name="Gruber A."/>
            <person name="Irimia M."/>
            <person name="Maruyama S."/>
            <person name="Arias M.C."/>
            <person name="Ball S.G."/>
            <person name="Gile G.H."/>
            <person name="Hirakawa Y."/>
            <person name="Hopkins J.F."/>
            <person name="Rensing S.A."/>
            <person name="Schmutz J."/>
            <person name="Symeonidi A."/>
            <person name="Elias M."/>
            <person name="Eveleigh R.J."/>
            <person name="Herman E.K."/>
            <person name="Klute M.J."/>
            <person name="Nakayama T."/>
            <person name="Obornik M."/>
            <person name="Reyes-Prieto A."/>
            <person name="Armbrust E.V."/>
            <person name="Aves S.J."/>
            <person name="Beiko R.G."/>
            <person name="Coutinho P."/>
            <person name="Dacks J.B."/>
            <person name="Durnford D.G."/>
            <person name="Fast N.M."/>
            <person name="Green B.R."/>
            <person name="Grisdale C."/>
            <person name="Hempe F."/>
            <person name="Henrissat B."/>
            <person name="Hoppner M.P."/>
            <person name="Ishida K.-I."/>
            <person name="Kim E."/>
            <person name="Koreny L."/>
            <person name="Kroth P.G."/>
            <person name="Liu Y."/>
            <person name="Malik S.-B."/>
            <person name="Maier U.G."/>
            <person name="McRose D."/>
            <person name="Mock T."/>
            <person name="Neilson J.A."/>
            <person name="Onodera N.T."/>
            <person name="Poole A.M."/>
            <person name="Pritham E.J."/>
            <person name="Richards T.A."/>
            <person name="Rocap G."/>
            <person name="Roy S.W."/>
            <person name="Sarai C."/>
            <person name="Schaack S."/>
            <person name="Shirato S."/>
            <person name="Slamovits C.H."/>
            <person name="Spencer D.F."/>
            <person name="Suzuki S."/>
            <person name="Worden A.Z."/>
            <person name="Zauner S."/>
            <person name="Barry K."/>
            <person name="Bell C."/>
            <person name="Bharti A.K."/>
            <person name="Crow J.A."/>
            <person name="Grimwood J."/>
            <person name="Kramer R."/>
            <person name="Lindquist E."/>
            <person name="Lucas S."/>
            <person name="Salamov A."/>
            <person name="McFadden G.I."/>
            <person name="Lane C.E."/>
            <person name="Keeling P.J."/>
            <person name="Gray M.W."/>
            <person name="Grigoriev I.V."/>
            <person name="Archibald J.M."/>
        </authorList>
    </citation>
    <scope>NUCLEOTIDE SEQUENCE</scope>
    <source>
        <strain evidence="13">CCMP2712</strain>
    </source>
</reference>
<comment type="subcellular location">
    <subcellularLocation>
        <location evidence="1">Secreted</location>
    </subcellularLocation>
</comment>
<evidence type="ECO:0000313" key="11">
    <source>
        <dbReference type="EMBL" id="EKX50312.1"/>
    </source>
</evidence>
<dbReference type="SUPFAM" id="SSF56436">
    <property type="entry name" value="C-type lectin-like"/>
    <property type="match status" value="1"/>
</dbReference>
<dbReference type="InterPro" id="IPR000742">
    <property type="entry name" value="EGF"/>
</dbReference>
<accession>L1JPF1</accession>
<keyword evidence="13" id="KW-1185">Reference proteome</keyword>
<dbReference type="OrthoDB" id="10062690at2759"/>
<dbReference type="PROSITE" id="PS50026">
    <property type="entry name" value="EGF_3"/>
    <property type="match status" value="2"/>
</dbReference>
<evidence type="ECO:0008006" key="14">
    <source>
        <dbReference type="Google" id="ProtNLM"/>
    </source>
</evidence>
<dbReference type="STRING" id="905079.L1JPF1"/>
<evidence type="ECO:0000313" key="12">
    <source>
        <dbReference type="EnsemblProtists" id="EKX50312"/>
    </source>
</evidence>
<sequence length="1659" mass="178233">MLACIVGMRPLDLSPAPVLFFILLLSSSPSVLSSSLSDQSADAVRALEWEIRSIKQSLSATLDELRSLNASVTSSPQLPWGNLTSSVVRCSLPYNWSQIVNKEDEGRVQIGGLGHLMQMDRYEVWVCDYDNRCVQQAGDAMCFVFDEVQEVFLPWAACALTSPRALTPSLLQQGPFQPDLALSNILAKLKALQQEIRSGGCGGSCVSQQQVQQLLDQYYLEPGYLWSAGSFSECSSLCGSGVARRSITCISKLLEQVEDVRCSNRSRPLAEVPCLNLSQCSYEWEVGPYSECLTGCGQGLRRRPVSCRRSDGVTVEAAKCVGSAPVSEEPCANFSSCSYRWTPSAWEACSSTCGPGLQYRSVMCVRSDGVEVGEGMCEGSKPRTFQACTGASGCNYTLINECAAHTDNCATHASCIDTYSSFECSCKPGYVGSGTVCEDEDECVTQTGLCDAGRTCVNTEGSFECLCKEGFYLDTASPSGSCVACPAGLYTSGLGQTSCSSCAPGYYGTADSSCSACPPGSSSAAGSQRVTDCQCEYGFSGTISSAADRCSPIFSNVEEQSRWLRLGASGMSCAQTCAAEGKTCVSSAINQIDNEEAMRSAVKAASIASDRRIRGAMTEPQQRPGGLHLRVSAGAHEQGGDGLQDLTASRGHVKRRRYVEHGATNFPLVPQSGPNAGRTCCDITQNFYVDVPVELQSSRMIAVSVTVEGADKGNVVQLAKVGYGSIVSPFYTTTPLSQLNGRIDLPLQKAVGSQVGPIAIYYRSINYNGRSTWRISVGEMRDESEEPLRVMSDGKLKYVNGSFYDVVSFPPMSIPGPVFTLCSISRYNGDMRNRILKAKDEQFVHGHWNGGRGQAYYDGSWILQQDLSATADAWVVLCGQNYFEGKFFLNGVEYDQSAGSLPGNLQLTINDITWDPNIGYVFEYSDWALSEVAIWRGALRADELRAVSSHFMQKLSAGSSAPYNHTLNVSCDSMDVANNNIAPYVSDLGCSFRSQDTETACDAKLYGASRVCVCSAPCLENFYGQADQCFPCPFYSQSQPGSSSIRDCSCDQGRYLYVNSSDAPWGPQGSCDSCPANAWSPTGSSSVNQCQCIGGYYLDQGPSCSSCPSGLLSPFASSSVEDCMCEAGSYGSAGNCSSCPAFSSSRAGSRSIEDCFCHAGYGVRATGYSRQVTSPHDQCELIEQEIFVGSQPGVSCSAVCGSKSLACLDEAQPVLLPQPDLSALLSSWSLPVSAIVGTDSADAPSYNPVTGQAFYRKGLPGTCSASNANNVRVCRCTCANNQYGKTGNCSSCPAHSQSSFQAQDRSSCMCDSGYFLNASQGGCSPCPSGTYARRMEWVEGDFGTNGSMGWRGADKTSSCGAYGSVLGGLNVLGEHASVSKTFTGLCEHGFVYVKMRLLLVDLVQPVTLRLYVNRQEVWSETAGAMASWPSECGKSDGDELIERAVRVYHTEDYVEAMIRVDYDYWEVSASSAKTFWGLKDFSLSMPCASSTSADCSMTSPSVQSCSDVTGSGGTCMQAGDYLYVYYSYDSRTWWDAESRCNGIGREGHLAYFPDIQTYLDVTSRLGVGVSYTWIGLRTPAASAFDFRWVIGGSPSFWGVNGVPPSGYSQDEYGVYVGSQGELRYNQKRVLAPSAIFNHIDLGLGCSDSSNCLYWFAFSN</sequence>
<evidence type="ECO:0000256" key="2">
    <source>
        <dbReference type="ARBA" id="ARBA00022525"/>
    </source>
</evidence>
<dbReference type="InterPro" id="IPR001304">
    <property type="entry name" value="C-type_lectin-like"/>
</dbReference>
<dbReference type="HOGENOM" id="CLU_245360_0_0_1"/>
<keyword evidence="2" id="KW-0964">Secreted</keyword>
<dbReference type="SMART" id="SM01411">
    <property type="entry name" value="Ephrin_rec_like"/>
    <property type="match status" value="6"/>
</dbReference>
<dbReference type="PROSITE" id="PS50041">
    <property type="entry name" value="C_TYPE_LECTIN_2"/>
    <property type="match status" value="1"/>
</dbReference>
<dbReference type="RefSeq" id="XP_005837292.1">
    <property type="nucleotide sequence ID" value="XM_005837235.1"/>
</dbReference>
<dbReference type="SUPFAM" id="SSF57184">
    <property type="entry name" value="Growth factor receptor domain"/>
    <property type="match status" value="2"/>
</dbReference>
<dbReference type="SMART" id="SM00179">
    <property type="entry name" value="EGF_CA"/>
    <property type="match status" value="2"/>
</dbReference>
<proteinExistence type="predicted"/>
<dbReference type="InterPro" id="IPR050439">
    <property type="entry name" value="ADAMTS_ADAMTS-like"/>
</dbReference>
<dbReference type="SMART" id="SM00209">
    <property type="entry name" value="TSP1"/>
    <property type="match status" value="3"/>
</dbReference>
<keyword evidence="4 8" id="KW-0732">Signal</keyword>
<dbReference type="CDD" id="cd00054">
    <property type="entry name" value="EGF_CA"/>
    <property type="match status" value="2"/>
</dbReference>
<dbReference type="InterPro" id="IPR049883">
    <property type="entry name" value="NOTCH1_EGF-like"/>
</dbReference>
<dbReference type="SMART" id="SM00181">
    <property type="entry name" value="EGF"/>
    <property type="match status" value="3"/>
</dbReference>
<dbReference type="PaxDb" id="55529-EKX50312"/>
<dbReference type="InterPro" id="IPR036383">
    <property type="entry name" value="TSP1_rpt_sf"/>
</dbReference>
<evidence type="ECO:0000313" key="13">
    <source>
        <dbReference type="Proteomes" id="UP000011087"/>
    </source>
</evidence>
<dbReference type="EMBL" id="JH992979">
    <property type="protein sequence ID" value="EKX50312.1"/>
    <property type="molecule type" value="Genomic_DNA"/>
</dbReference>
<keyword evidence="5" id="KW-0677">Repeat</keyword>
<dbReference type="GeneID" id="17306816"/>
<dbReference type="SUPFAM" id="SSF82895">
    <property type="entry name" value="TSP-1 type 1 repeat"/>
    <property type="match status" value="3"/>
</dbReference>
<feature type="domain" description="EGF-like" evidence="9">
    <location>
        <begin position="439"/>
        <end position="477"/>
    </location>
</feature>
<reference evidence="11 13" key="1">
    <citation type="journal article" date="2012" name="Nature">
        <title>Algal genomes reveal evolutionary mosaicism and the fate of nucleomorphs.</title>
        <authorList>
            <consortium name="DOE Joint Genome Institute"/>
            <person name="Curtis B.A."/>
            <person name="Tanifuji G."/>
            <person name="Burki F."/>
            <person name="Gruber A."/>
            <person name="Irimia M."/>
            <person name="Maruyama S."/>
            <person name="Arias M.C."/>
            <person name="Ball S.G."/>
            <person name="Gile G.H."/>
            <person name="Hirakawa Y."/>
            <person name="Hopkins J.F."/>
            <person name="Kuo A."/>
            <person name="Rensing S.A."/>
            <person name="Schmutz J."/>
            <person name="Symeonidi A."/>
            <person name="Elias M."/>
            <person name="Eveleigh R.J."/>
            <person name="Herman E.K."/>
            <person name="Klute M.J."/>
            <person name="Nakayama T."/>
            <person name="Obornik M."/>
            <person name="Reyes-Prieto A."/>
            <person name="Armbrust E.V."/>
            <person name="Aves S.J."/>
            <person name="Beiko R.G."/>
            <person name="Coutinho P."/>
            <person name="Dacks J.B."/>
            <person name="Durnford D.G."/>
            <person name="Fast N.M."/>
            <person name="Green B.R."/>
            <person name="Grisdale C.J."/>
            <person name="Hempel F."/>
            <person name="Henrissat B."/>
            <person name="Hoppner M.P."/>
            <person name="Ishida K."/>
            <person name="Kim E."/>
            <person name="Koreny L."/>
            <person name="Kroth P.G."/>
            <person name="Liu Y."/>
            <person name="Malik S.B."/>
            <person name="Maier U.G."/>
            <person name="McRose D."/>
            <person name="Mock T."/>
            <person name="Neilson J.A."/>
            <person name="Onodera N.T."/>
            <person name="Poole A.M."/>
            <person name="Pritham E.J."/>
            <person name="Richards T.A."/>
            <person name="Rocap G."/>
            <person name="Roy S.W."/>
            <person name="Sarai C."/>
            <person name="Schaack S."/>
            <person name="Shirato S."/>
            <person name="Slamovits C.H."/>
            <person name="Spencer D.F."/>
            <person name="Suzuki S."/>
            <person name="Worden A.Z."/>
            <person name="Zauner S."/>
            <person name="Barry K."/>
            <person name="Bell C."/>
            <person name="Bharti A.K."/>
            <person name="Crow J.A."/>
            <person name="Grimwood J."/>
            <person name="Kramer R."/>
            <person name="Lindquist E."/>
            <person name="Lucas S."/>
            <person name="Salamov A."/>
            <person name="McFadden G.I."/>
            <person name="Lane C.E."/>
            <person name="Keeling P.J."/>
            <person name="Gray M.W."/>
            <person name="Grigoriev I.V."/>
            <person name="Archibald J.M."/>
        </authorList>
    </citation>
    <scope>NUCLEOTIDE SEQUENCE</scope>
    <source>
        <strain evidence="11 13">CCMP2712</strain>
    </source>
</reference>
<dbReference type="Pfam" id="PF12947">
    <property type="entry name" value="EGF_3"/>
    <property type="match status" value="1"/>
</dbReference>
<organism evidence="11">
    <name type="scientific">Guillardia theta (strain CCMP2712)</name>
    <name type="common">Cryptophyte</name>
    <dbReference type="NCBI Taxonomy" id="905079"/>
    <lineage>
        <taxon>Eukaryota</taxon>
        <taxon>Cryptophyceae</taxon>
        <taxon>Pyrenomonadales</taxon>
        <taxon>Geminigeraceae</taxon>
        <taxon>Guillardia</taxon>
    </lineage>
</organism>
<dbReference type="PROSITE" id="PS50092">
    <property type="entry name" value="TSP1"/>
    <property type="match status" value="2"/>
</dbReference>
<dbReference type="PROSITE" id="PS01187">
    <property type="entry name" value="EGF_CA"/>
    <property type="match status" value="1"/>
</dbReference>
<evidence type="ECO:0000256" key="4">
    <source>
        <dbReference type="ARBA" id="ARBA00022729"/>
    </source>
</evidence>